<dbReference type="STRING" id="1543721.AAY24_00715"/>
<name>A0A558DCY1_9GAMM</name>
<evidence type="ECO:0000313" key="1">
    <source>
        <dbReference type="EMBL" id="TVT58838.1"/>
    </source>
</evidence>
<accession>A0A558DCY1</accession>
<dbReference type="EMBL" id="VMRY01000008">
    <property type="protein sequence ID" value="TVT58838.1"/>
    <property type="molecule type" value="Genomic_DNA"/>
</dbReference>
<proteinExistence type="predicted"/>
<dbReference type="GO" id="GO:0006260">
    <property type="term" value="P:DNA replication"/>
    <property type="evidence" value="ECO:0007669"/>
    <property type="project" value="InterPro"/>
</dbReference>
<dbReference type="SUPFAM" id="SSF118208">
    <property type="entry name" value="Viral ssDNA binding protein"/>
    <property type="match status" value="1"/>
</dbReference>
<protein>
    <submittedName>
        <fullName evidence="1">Uncharacterized protein</fullName>
    </submittedName>
</protein>
<reference evidence="1 2" key="1">
    <citation type="submission" date="2019-07" db="EMBL/GenBank/DDBJ databases">
        <title>The pathways for chlorine oxyanion respiration interact through the shared metabolite chlorate.</title>
        <authorList>
            <person name="Barnum T.P."/>
            <person name="Cheng Y."/>
            <person name="Hill K.A."/>
            <person name="Lucas L.N."/>
            <person name="Carlson H.K."/>
            <person name="Coates J.D."/>
        </authorList>
    </citation>
    <scope>NUCLEOTIDE SEQUENCE [LARGE SCALE GENOMIC DNA]</scope>
    <source>
        <strain evidence="1">BK-3</strain>
    </source>
</reference>
<comment type="caution">
    <text evidence="1">The sequence shown here is derived from an EMBL/GenBank/DDBJ whole genome shotgun (WGS) entry which is preliminary data.</text>
</comment>
<organism evidence="1 2">
    <name type="scientific">Sedimenticola thiotaurini</name>
    <dbReference type="NCBI Taxonomy" id="1543721"/>
    <lineage>
        <taxon>Bacteria</taxon>
        <taxon>Pseudomonadati</taxon>
        <taxon>Pseudomonadota</taxon>
        <taxon>Gammaproteobacteria</taxon>
        <taxon>Chromatiales</taxon>
        <taxon>Sedimenticolaceae</taxon>
        <taxon>Sedimenticola</taxon>
    </lineage>
</organism>
<evidence type="ECO:0000313" key="2">
    <source>
        <dbReference type="Proteomes" id="UP000317355"/>
    </source>
</evidence>
<dbReference type="GO" id="GO:0042025">
    <property type="term" value="C:host cell nucleus"/>
    <property type="evidence" value="ECO:0007669"/>
    <property type="project" value="InterPro"/>
</dbReference>
<dbReference type="Proteomes" id="UP000317355">
    <property type="component" value="Unassembled WGS sequence"/>
</dbReference>
<dbReference type="AlphaFoldDB" id="A0A558DCY1"/>
<sequence length="303" mass="34907">MMSNNPENGTHQIIADKECIFYDGYWIRYYPTPENTLANRKKLIDDLTRRAFHHTESGINTPGERLEEAREAYEQEQDPAKKRVNGAMLAGALFNRASDIFNAIVDLEAKGVKVNTDNELMVRCGDYFKEALELGKLVKHYSGHEGIDELWGEPFKAFSHPLEQLFESRYRKIAQSMNDIDRVTQQIEHSFTGDEYFEPAIPYILNYSRAAKQQIEVIKQDKALFTVWPDFVSSREKVELFHNTLPTTTDREKQRHIDQGVKLVTAGTQLITYLSGARVPMPKSTSEFLEQCQLYDASWSAKR</sequence>
<dbReference type="InterPro" id="IPR035989">
    <property type="entry name" value="DBP_sf"/>
</dbReference>
<gene>
    <name evidence="1" type="ORF">FHK82_03475</name>
</gene>
<dbReference type="GO" id="GO:0003697">
    <property type="term" value="F:single-stranded DNA binding"/>
    <property type="evidence" value="ECO:0007669"/>
    <property type="project" value="InterPro"/>
</dbReference>